<dbReference type="PROSITE" id="PS00170">
    <property type="entry name" value="CSA_PPIASE_1"/>
    <property type="match status" value="1"/>
</dbReference>
<keyword evidence="7" id="KW-1185">Reference proteome</keyword>
<comment type="function">
    <text evidence="4">PPIases accelerate the folding of proteins. It catalyzes the cis-trans isomerization of proline imidic peptide bonds in oligopeptides.</text>
</comment>
<dbReference type="InterPro" id="IPR020892">
    <property type="entry name" value="Cyclophilin-type_PPIase_CS"/>
</dbReference>
<gene>
    <name evidence="6" type="ORF">CCH79_00001709</name>
</gene>
<evidence type="ECO:0000313" key="6">
    <source>
        <dbReference type="EMBL" id="PWA25669.1"/>
    </source>
</evidence>
<evidence type="ECO:0000256" key="3">
    <source>
        <dbReference type="ARBA" id="ARBA00023235"/>
    </source>
</evidence>
<evidence type="ECO:0000313" key="7">
    <source>
        <dbReference type="Proteomes" id="UP000250572"/>
    </source>
</evidence>
<dbReference type="PRINTS" id="PR00153">
    <property type="entry name" value="CSAPPISMRASE"/>
</dbReference>
<dbReference type="EMBL" id="NHOQ01001229">
    <property type="protein sequence ID" value="PWA25669.1"/>
    <property type="molecule type" value="Genomic_DNA"/>
</dbReference>
<dbReference type="PROSITE" id="PS50072">
    <property type="entry name" value="CSA_PPIASE_2"/>
    <property type="match status" value="1"/>
</dbReference>
<proteinExistence type="inferred from homology"/>
<evidence type="ECO:0000256" key="4">
    <source>
        <dbReference type="RuleBase" id="RU363019"/>
    </source>
</evidence>
<keyword evidence="2 4" id="KW-0697">Rotamase</keyword>
<dbReference type="Gene3D" id="2.40.100.10">
    <property type="entry name" value="Cyclophilin-like"/>
    <property type="match status" value="1"/>
</dbReference>
<name>A0A315VRE2_GAMAF</name>
<evidence type="ECO:0000256" key="1">
    <source>
        <dbReference type="ARBA" id="ARBA00000971"/>
    </source>
</evidence>
<accession>A0A315VRE2</accession>
<dbReference type="PANTHER" id="PTHR11071:SF579">
    <property type="entry name" value="PEPTIDYL-PROLYL CIS-TRANS ISOMERASE"/>
    <property type="match status" value="1"/>
</dbReference>
<dbReference type="GO" id="GO:0005739">
    <property type="term" value="C:mitochondrion"/>
    <property type="evidence" value="ECO:0007669"/>
    <property type="project" value="TreeGrafter"/>
</dbReference>
<organism evidence="6 7">
    <name type="scientific">Gambusia affinis</name>
    <name type="common">Western mosquitofish</name>
    <name type="synonym">Heterandria affinis</name>
    <dbReference type="NCBI Taxonomy" id="33528"/>
    <lineage>
        <taxon>Eukaryota</taxon>
        <taxon>Metazoa</taxon>
        <taxon>Chordata</taxon>
        <taxon>Craniata</taxon>
        <taxon>Vertebrata</taxon>
        <taxon>Euteleostomi</taxon>
        <taxon>Actinopterygii</taxon>
        <taxon>Neopterygii</taxon>
        <taxon>Teleostei</taxon>
        <taxon>Neoteleostei</taxon>
        <taxon>Acanthomorphata</taxon>
        <taxon>Ovalentaria</taxon>
        <taxon>Atherinomorphae</taxon>
        <taxon>Cyprinodontiformes</taxon>
        <taxon>Poeciliidae</taxon>
        <taxon>Poeciliinae</taxon>
        <taxon>Gambusia</taxon>
    </lineage>
</organism>
<dbReference type="GO" id="GO:0006457">
    <property type="term" value="P:protein folding"/>
    <property type="evidence" value="ECO:0007669"/>
    <property type="project" value="InterPro"/>
</dbReference>
<dbReference type="GO" id="GO:0016018">
    <property type="term" value="F:cyclosporin A binding"/>
    <property type="evidence" value="ECO:0007669"/>
    <property type="project" value="TreeGrafter"/>
</dbReference>
<evidence type="ECO:0000256" key="2">
    <source>
        <dbReference type="ARBA" id="ARBA00023110"/>
    </source>
</evidence>
<keyword evidence="3 4" id="KW-0413">Isomerase</keyword>
<dbReference type="Proteomes" id="UP000250572">
    <property type="component" value="Unassembled WGS sequence"/>
</dbReference>
<evidence type="ECO:0000259" key="5">
    <source>
        <dbReference type="PROSITE" id="PS50072"/>
    </source>
</evidence>
<comment type="caution">
    <text evidence="6">The sequence shown here is derived from an EMBL/GenBank/DDBJ whole genome shotgun (WGS) entry which is preliminary data.</text>
</comment>
<feature type="domain" description="PPIase cyclophilin-type" evidence="5">
    <location>
        <begin position="35"/>
        <end position="214"/>
    </location>
</feature>
<dbReference type="InterPro" id="IPR002130">
    <property type="entry name" value="Cyclophilin-type_PPIase_dom"/>
</dbReference>
<comment type="similarity">
    <text evidence="4">Belongs to the cyclophilin-type PPIase family.</text>
</comment>
<dbReference type="PANTHER" id="PTHR11071">
    <property type="entry name" value="PEPTIDYL-PROLYL CIS-TRANS ISOMERASE"/>
    <property type="match status" value="1"/>
</dbReference>
<dbReference type="GO" id="GO:0003755">
    <property type="term" value="F:peptidyl-prolyl cis-trans isomerase activity"/>
    <property type="evidence" value="ECO:0007669"/>
    <property type="project" value="UniProtKB-UniRule"/>
</dbReference>
<dbReference type="InterPro" id="IPR029000">
    <property type="entry name" value="Cyclophilin-like_dom_sf"/>
</dbReference>
<dbReference type="FunFam" id="2.40.100.10:FF:000025">
    <property type="entry name" value="Peptidyl-prolyl cis-trans isomerase CYP19-2"/>
    <property type="match status" value="1"/>
</dbReference>
<protein>
    <recommendedName>
        <fullName evidence="4">Peptidyl-prolyl cis-trans isomerase</fullName>
        <shortName evidence="4">PPIase</shortName>
        <ecNumber evidence="4">5.2.1.8</ecNumber>
    </recommendedName>
</protein>
<dbReference type="EC" id="5.2.1.8" evidence="4"/>
<dbReference type="STRING" id="33528.ENSGAFP00000014553"/>
<comment type="catalytic activity">
    <reaction evidence="1 4">
        <text>[protein]-peptidylproline (omega=180) = [protein]-peptidylproline (omega=0)</text>
        <dbReference type="Rhea" id="RHEA:16237"/>
        <dbReference type="Rhea" id="RHEA-COMP:10747"/>
        <dbReference type="Rhea" id="RHEA-COMP:10748"/>
        <dbReference type="ChEBI" id="CHEBI:83833"/>
        <dbReference type="ChEBI" id="CHEBI:83834"/>
        <dbReference type="EC" id="5.2.1.8"/>
    </reaction>
</comment>
<dbReference type="SUPFAM" id="SSF50891">
    <property type="entry name" value="Cyclophilin-like"/>
    <property type="match status" value="1"/>
</dbReference>
<dbReference type="Pfam" id="PF00160">
    <property type="entry name" value="Pro_isomerase"/>
    <property type="match status" value="1"/>
</dbReference>
<sequence length="216" mass="23351">MQRMLQIKNRLRFGPLGLAAARLVSSGPVKNPVVFLAIEADGEPLGKVIIEVASPANTLASLIDVDSTHIIHINSFVCVIWQLNADVVPKTAGEHGFGYRGCRFHRIIPHFMCQGGDLTNNNGTGGRSIYGKTFKDENFKLKHTGPGTLSMANSGPHTNGSQFFICTAKTEWLDGKHVVFGQVTDGMDAVMKMQSFGLHDGGVLKTIVITDCGEIE</sequence>
<reference evidence="6 7" key="1">
    <citation type="journal article" date="2018" name="G3 (Bethesda)">
        <title>A High-Quality Reference Genome for the Invasive Mosquitofish Gambusia affinis Using a Chicago Library.</title>
        <authorList>
            <person name="Hoffberg S.L."/>
            <person name="Troendle N.J."/>
            <person name="Glenn T.C."/>
            <person name="Mahmud O."/>
            <person name="Louha S."/>
            <person name="Chalopin D."/>
            <person name="Bennetzen J.L."/>
            <person name="Mauricio R."/>
        </authorList>
    </citation>
    <scope>NUCLEOTIDE SEQUENCE [LARGE SCALE GENOMIC DNA]</scope>
    <source>
        <strain evidence="6">NE01/NJP1002.9</strain>
        <tissue evidence="6">Muscle</tissue>
    </source>
</reference>
<dbReference type="AlphaFoldDB" id="A0A315VRE2"/>